<name>A0A0E9UJB0_ANGAN</name>
<reference evidence="1" key="2">
    <citation type="journal article" date="2015" name="Fish Shellfish Immunol.">
        <title>Early steps in the European eel (Anguilla anguilla)-Vibrio vulnificus interaction in the gills: Role of the RtxA13 toxin.</title>
        <authorList>
            <person name="Callol A."/>
            <person name="Pajuelo D."/>
            <person name="Ebbesson L."/>
            <person name="Teles M."/>
            <person name="MacKenzie S."/>
            <person name="Amaro C."/>
        </authorList>
    </citation>
    <scope>NUCLEOTIDE SEQUENCE</scope>
</reference>
<protein>
    <submittedName>
        <fullName evidence="1">Uncharacterized protein</fullName>
    </submittedName>
</protein>
<accession>A0A0E9UJB0</accession>
<dbReference type="EMBL" id="GBXM01043494">
    <property type="protein sequence ID" value="JAH65083.1"/>
    <property type="molecule type" value="Transcribed_RNA"/>
</dbReference>
<dbReference type="AlphaFoldDB" id="A0A0E9UJB0"/>
<sequence>MKGWLYNCRLLTQTLSDPSLN</sequence>
<proteinExistence type="predicted"/>
<dbReference type="EMBL" id="GBXM01055558">
    <property type="protein sequence ID" value="JAH53019.1"/>
    <property type="molecule type" value="Transcribed_RNA"/>
</dbReference>
<evidence type="ECO:0000313" key="1">
    <source>
        <dbReference type="EMBL" id="JAH65083.1"/>
    </source>
</evidence>
<reference evidence="1" key="1">
    <citation type="submission" date="2014-11" db="EMBL/GenBank/DDBJ databases">
        <authorList>
            <person name="Amaro Gonzalez C."/>
        </authorList>
    </citation>
    <scope>NUCLEOTIDE SEQUENCE</scope>
</reference>
<organism evidence="1">
    <name type="scientific">Anguilla anguilla</name>
    <name type="common">European freshwater eel</name>
    <name type="synonym">Muraena anguilla</name>
    <dbReference type="NCBI Taxonomy" id="7936"/>
    <lineage>
        <taxon>Eukaryota</taxon>
        <taxon>Metazoa</taxon>
        <taxon>Chordata</taxon>
        <taxon>Craniata</taxon>
        <taxon>Vertebrata</taxon>
        <taxon>Euteleostomi</taxon>
        <taxon>Actinopterygii</taxon>
        <taxon>Neopterygii</taxon>
        <taxon>Teleostei</taxon>
        <taxon>Anguilliformes</taxon>
        <taxon>Anguillidae</taxon>
        <taxon>Anguilla</taxon>
    </lineage>
</organism>